<dbReference type="EMBL" id="BGPR01004135">
    <property type="protein sequence ID" value="GBM96346.1"/>
    <property type="molecule type" value="Genomic_DNA"/>
</dbReference>
<accession>A0A4Y2K475</accession>
<evidence type="ECO:0000313" key="2">
    <source>
        <dbReference type="Proteomes" id="UP000499080"/>
    </source>
</evidence>
<dbReference type="OrthoDB" id="6118021at2759"/>
<dbReference type="PANTHER" id="PTHR45823">
    <property type="entry name" value="T-SNARE COILED-COIL HOMOLOGY DOMAIN-CONTAINING PROTEIN"/>
    <property type="match status" value="1"/>
</dbReference>
<keyword evidence="2" id="KW-1185">Reference proteome</keyword>
<protein>
    <submittedName>
        <fullName evidence="1">Uncharacterized protein</fullName>
    </submittedName>
</protein>
<organism evidence="1 2">
    <name type="scientific">Araneus ventricosus</name>
    <name type="common">Orbweaver spider</name>
    <name type="synonym">Epeira ventricosa</name>
    <dbReference type="NCBI Taxonomy" id="182803"/>
    <lineage>
        <taxon>Eukaryota</taxon>
        <taxon>Metazoa</taxon>
        <taxon>Ecdysozoa</taxon>
        <taxon>Arthropoda</taxon>
        <taxon>Chelicerata</taxon>
        <taxon>Arachnida</taxon>
        <taxon>Araneae</taxon>
        <taxon>Araneomorphae</taxon>
        <taxon>Entelegynae</taxon>
        <taxon>Araneoidea</taxon>
        <taxon>Araneidae</taxon>
        <taxon>Araneus</taxon>
    </lineage>
</organism>
<sequence length="251" mass="28588">MNHPHSGYSLVTVGLEDKHEVNVEKLLHLLVEMLPGEILKRSSELVYSRLTIKPLAFDGQTSWTILKTQFDVLSSRNGWTDFVKASQLWASLRRSEAEILQGIPADKLTDLTIIEKALESRFVYGHLTQFYRAEFKTRRQKPGETSSINRRCGATNEPGLRRVPFGCSGKLDSSVLRRRSSRDENTQHSRGLMEAKDLKSALAYSMKYEAARTVSKTSRHVRSIEIEVDTKYPDKHSPLKRRVDGFKILGL</sequence>
<dbReference type="AlphaFoldDB" id="A0A4Y2K475"/>
<name>A0A4Y2K475_ARAVE</name>
<gene>
    <name evidence="1" type="ORF">AVEN_120863_1</name>
</gene>
<dbReference type="Proteomes" id="UP000499080">
    <property type="component" value="Unassembled WGS sequence"/>
</dbReference>
<reference evidence="1 2" key="1">
    <citation type="journal article" date="2019" name="Sci. Rep.">
        <title>Orb-weaving spider Araneus ventricosus genome elucidates the spidroin gene catalogue.</title>
        <authorList>
            <person name="Kono N."/>
            <person name="Nakamura H."/>
            <person name="Ohtoshi R."/>
            <person name="Moran D.A.P."/>
            <person name="Shinohara A."/>
            <person name="Yoshida Y."/>
            <person name="Fujiwara M."/>
            <person name="Mori M."/>
            <person name="Tomita M."/>
            <person name="Arakawa K."/>
        </authorList>
    </citation>
    <scope>NUCLEOTIDE SEQUENCE [LARGE SCALE GENOMIC DNA]</scope>
</reference>
<evidence type="ECO:0000313" key="1">
    <source>
        <dbReference type="EMBL" id="GBM96346.1"/>
    </source>
</evidence>
<proteinExistence type="predicted"/>
<dbReference type="PANTHER" id="PTHR45823:SF1">
    <property type="entry name" value="T-SNARE COILED-COIL HOMOLOGY DOMAIN-CONTAINING PROTEIN"/>
    <property type="match status" value="1"/>
</dbReference>
<comment type="caution">
    <text evidence="1">The sequence shown here is derived from an EMBL/GenBank/DDBJ whole genome shotgun (WGS) entry which is preliminary data.</text>
</comment>